<evidence type="ECO:0000313" key="2">
    <source>
        <dbReference type="EMBL" id="EYC17029.1"/>
    </source>
</evidence>
<feature type="domain" description="BPTI/Kunitz inhibitor" evidence="1">
    <location>
        <begin position="83"/>
        <end position="117"/>
    </location>
</feature>
<organism evidence="2 3">
    <name type="scientific">Ancylostoma ceylanicum</name>
    <dbReference type="NCBI Taxonomy" id="53326"/>
    <lineage>
        <taxon>Eukaryota</taxon>
        <taxon>Metazoa</taxon>
        <taxon>Ecdysozoa</taxon>
        <taxon>Nematoda</taxon>
        <taxon>Chromadorea</taxon>
        <taxon>Rhabditida</taxon>
        <taxon>Rhabditina</taxon>
        <taxon>Rhabditomorpha</taxon>
        <taxon>Strongyloidea</taxon>
        <taxon>Ancylostomatidae</taxon>
        <taxon>Ancylostomatinae</taxon>
        <taxon>Ancylostoma</taxon>
    </lineage>
</organism>
<evidence type="ECO:0000313" key="3">
    <source>
        <dbReference type="Proteomes" id="UP000024635"/>
    </source>
</evidence>
<evidence type="ECO:0000259" key="1">
    <source>
        <dbReference type="PROSITE" id="PS50279"/>
    </source>
</evidence>
<dbReference type="InterPro" id="IPR036880">
    <property type="entry name" value="Kunitz_BPTI_sf"/>
</dbReference>
<dbReference type="SMART" id="SM00131">
    <property type="entry name" value="KU"/>
    <property type="match status" value="1"/>
</dbReference>
<proteinExistence type="predicted"/>
<accession>A0A016UNS5</accession>
<sequence>MNTDGYRGAAVLGKARDVVKAFSVEECGRQPACHASSRPGPYSAGRLEFTGKDEISAVAIALSGTLLLLSYDNKEVVAKRKMYYFDLEQGICLPFLFNECLASPNNFKTYFDCIKVCFEMPPGYQ</sequence>
<reference evidence="3" key="1">
    <citation type="journal article" date="2015" name="Nat. Genet.">
        <title>The genome and transcriptome of the zoonotic hookworm Ancylostoma ceylanicum identify infection-specific gene families.</title>
        <authorList>
            <person name="Schwarz E.M."/>
            <person name="Hu Y."/>
            <person name="Antoshechkin I."/>
            <person name="Miller M.M."/>
            <person name="Sternberg P.W."/>
            <person name="Aroian R.V."/>
        </authorList>
    </citation>
    <scope>NUCLEOTIDE SEQUENCE</scope>
    <source>
        <strain evidence="3">HY135</strain>
    </source>
</reference>
<keyword evidence="3" id="KW-1185">Reference proteome</keyword>
<protein>
    <recommendedName>
        <fullName evidence="1">BPTI/Kunitz inhibitor domain-containing protein</fullName>
    </recommendedName>
</protein>
<dbReference type="AlphaFoldDB" id="A0A016UNS5"/>
<gene>
    <name evidence="2" type="primary">Acey_s0031.g2238</name>
    <name evidence="2" type="ORF">Y032_0031g2238</name>
</gene>
<dbReference type="Proteomes" id="UP000024635">
    <property type="component" value="Unassembled WGS sequence"/>
</dbReference>
<dbReference type="Pfam" id="PF00014">
    <property type="entry name" value="Kunitz_BPTI"/>
    <property type="match status" value="1"/>
</dbReference>
<dbReference type="EMBL" id="JARK01001367">
    <property type="protein sequence ID" value="EYC17029.1"/>
    <property type="molecule type" value="Genomic_DNA"/>
</dbReference>
<dbReference type="GO" id="GO:0004867">
    <property type="term" value="F:serine-type endopeptidase inhibitor activity"/>
    <property type="evidence" value="ECO:0007669"/>
    <property type="project" value="InterPro"/>
</dbReference>
<name>A0A016UNS5_9BILA</name>
<dbReference type="Gene3D" id="4.10.410.10">
    <property type="entry name" value="Pancreatic trypsin inhibitor Kunitz domain"/>
    <property type="match status" value="1"/>
</dbReference>
<dbReference type="InterPro" id="IPR002223">
    <property type="entry name" value="Kunitz_BPTI"/>
</dbReference>
<dbReference type="SUPFAM" id="SSF57362">
    <property type="entry name" value="BPTI-like"/>
    <property type="match status" value="1"/>
</dbReference>
<comment type="caution">
    <text evidence="2">The sequence shown here is derived from an EMBL/GenBank/DDBJ whole genome shotgun (WGS) entry which is preliminary data.</text>
</comment>
<dbReference type="PROSITE" id="PS50279">
    <property type="entry name" value="BPTI_KUNITZ_2"/>
    <property type="match status" value="1"/>
</dbReference>